<reference evidence="9 10" key="1">
    <citation type="submission" date="2016-11" db="EMBL/GenBank/DDBJ databases">
        <title>Description of two novel members of the family Erysipelotrichaceae: Ileibacterium lipovorans gen. nov., sp. nov. and Dubosiella newyorkensis, gen. nov., sp. nov.</title>
        <authorList>
            <person name="Cox L.M."/>
            <person name="Sohn J."/>
            <person name="Tyrrell K.L."/>
            <person name="Citron D.M."/>
            <person name="Lawson P.A."/>
            <person name="Patel N.B."/>
            <person name="Iizumi T."/>
            <person name="Perez-Perez G.I."/>
            <person name="Goldstein E.J."/>
            <person name="Blaser M.J."/>
        </authorList>
    </citation>
    <scope>NUCLEOTIDE SEQUENCE [LARGE SCALE GENOMIC DNA]</scope>
    <source>
        <strain evidence="9 10">NYU-BL-A3</strain>
    </source>
</reference>
<evidence type="ECO:0000256" key="6">
    <source>
        <dbReference type="ARBA" id="ARBA00023136"/>
    </source>
</evidence>
<dbReference type="OrthoDB" id="9771544at2"/>
<dbReference type="AlphaFoldDB" id="A0A1U7NCZ1"/>
<feature type="transmembrane region" description="Helical" evidence="7">
    <location>
        <begin position="20"/>
        <end position="41"/>
    </location>
</feature>
<accession>A0A1U7NCZ1</accession>
<feature type="transmembrane region" description="Helical" evidence="7">
    <location>
        <begin position="252"/>
        <end position="271"/>
    </location>
</feature>
<evidence type="ECO:0000256" key="2">
    <source>
        <dbReference type="ARBA" id="ARBA00022448"/>
    </source>
</evidence>
<protein>
    <submittedName>
        <fullName evidence="9">ABC transporter permease</fullName>
    </submittedName>
</protein>
<evidence type="ECO:0000256" key="5">
    <source>
        <dbReference type="ARBA" id="ARBA00022989"/>
    </source>
</evidence>
<keyword evidence="10" id="KW-1185">Reference proteome</keyword>
<dbReference type="GO" id="GO:0005886">
    <property type="term" value="C:plasma membrane"/>
    <property type="evidence" value="ECO:0007669"/>
    <property type="project" value="UniProtKB-SubCell"/>
</dbReference>
<evidence type="ECO:0000256" key="1">
    <source>
        <dbReference type="ARBA" id="ARBA00004651"/>
    </source>
</evidence>
<evidence type="ECO:0000313" key="10">
    <source>
        <dbReference type="Proteomes" id="UP000186341"/>
    </source>
</evidence>
<dbReference type="PROSITE" id="PS50928">
    <property type="entry name" value="ABC_TM1"/>
    <property type="match status" value="1"/>
</dbReference>
<keyword evidence="4 7" id="KW-0812">Transmembrane</keyword>
<proteinExistence type="inferred from homology"/>
<feature type="transmembrane region" description="Helical" evidence="7">
    <location>
        <begin position="83"/>
        <end position="104"/>
    </location>
</feature>
<dbReference type="InterPro" id="IPR035906">
    <property type="entry name" value="MetI-like_sf"/>
</dbReference>
<dbReference type="SUPFAM" id="SSF161098">
    <property type="entry name" value="MetI-like"/>
    <property type="match status" value="1"/>
</dbReference>
<organism evidence="9 10">
    <name type="scientific">Ileibacterium valens</name>
    <dbReference type="NCBI Taxonomy" id="1862668"/>
    <lineage>
        <taxon>Bacteria</taxon>
        <taxon>Bacillati</taxon>
        <taxon>Bacillota</taxon>
        <taxon>Erysipelotrichia</taxon>
        <taxon>Erysipelotrichales</taxon>
        <taxon>Erysipelotrichaceae</taxon>
        <taxon>Ileibacterium</taxon>
    </lineage>
</organism>
<name>A0A1U7NCZ1_9FIRM</name>
<evidence type="ECO:0000256" key="7">
    <source>
        <dbReference type="RuleBase" id="RU363032"/>
    </source>
</evidence>
<dbReference type="Pfam" id="PF00528">
    <property type="entry name" value="BPD_transp_1"/>
    <property type="match status" value="1"/>
</dbReference>
<comment type="subcellular location">
    <subcellularLocation>
        <location evidence="1 7">Cell membrane</location>
        <topology evidence="1 7">Multi-pass membrane protein</topology>
    </subcellularLocation>
</comment>
<evidence type="ECO:0000256" key="4">
    <source>
        <dbReference type="ARBA" id="ARBA00022692"/>
    </source>
</evidence>
<evidence type="ECO:0000259" key="8">
    <source>
        <dbReference type="PROSITE" id="PS50928"/>
    </source>
</evidence>
<keyword evidence="3" id="KW-1003">Cell membrane</keyword>
<feature type="transmembrane region" description="Helical" evidence="7">
    <location>
        <begin position="116"/>
        <end position="137"/>
    </location>
</feature>
<sequence>MNTKAAPKASKPKVNWMLTVILFLGTITVFFPLYMTLNIAIKQPTEMTNDVAGALAPPKEWSLSNFAEAMRVTDFWNSLGNSLLITVTTIILGVLIYSIVGYVFGRTMATNKKYKFAYFYVVSGMFVPFAILMMPLVKQTAQMHLGNQLGVILLYIVFYMPMNVMLYASYMKNIPIGLEEAAYIDGASTFKTFWKIIFPMMKPMHATVAIMTALGTWNDVMTPLVIMSGTGINTLPIAQLNFQTQFGTNYNLAFASYTMALIPILLFYVICQKQIIGGVANGAIK</sequence>
<feature type="transmembrane region" description="Helical" evidence="7">
    <location>
        <begin position="149"/>
        <end position="168"/>
    </location>
</feature>
<dbReference type="PANTHER" id="PTHR43744:SF12">
    <property type="entry name" value="ABC TRANSPORTER PERMEASE PROTEIN MG189-RELATED"/>
    <property type="match status" value="1"/>
</dbReference>
<gene>
    <name evidence="9" type="ORF">BO222_12070</name>
</gene>
<dbReference type="InterPro" id="IPR000515">
    <property type="entry name" value="MetI-like"/>
</dbReference>
<comment type="similarity">
    <text evidence="7">Belongs to the binding-protein-dependent transport system permease family.</text>
</comment>
<evidence type="ECO:0000313" key="9">
    <source>
        <dbReference type="EMBL" id="OLU36663.1"/>
    </source>
</evidence>
<keyword evidence="5 7" id="KW-1133">Transmembrane helix</keyword>
<feature type="domain" description="ABC transmembrane type-1" evidence="8">
    <location>
        <begin position="79"/>
        <end position="271"/>
    </location>
</feature>
<dbReference type="EMBL" id="MPJW01000262">
    <property type="protein sequence ID" value="OLU36663.1"/>
    <property type="molecule type" value="Genomic_DNA"/>
</dbReference>
<dbReference type="Gene3D" id="1.10.3720.10">
    <property type="entry name" value="MetI-like"/>
    <property type="match status" value="1"/>
</dbReference>
<dbReference type="CDD" id="cd06261">
    <property type="entry name" value="TM_PBP2"/>
    <property type="match status" value="1"/>
</dbReference>
<comment type="caution">
    <text evidence="9">The sequence shown here is derived from an EMBL/GenBank/DDBJ whole genome shotgun (WGS) entry which is preliminary data.</text>
</comment>
<keyword evidence="2 7" id="KW-0813">Transport</keyword>
<keyword evidence="6 7" id="KW-0472">Membrane</keyword>
<dbReference type="Proteomes" id="UP000186341">
    <property type="component" value="Unassembled WGS sequence"/>
</dbReference>
<dbReference type="GO" id="GO:0055085">
    <property type="term" value="P:transmembrane transport"/>
    <property type="evidence" value="ECO:0007669"/>
    <property type="project" value="InterPro"/>
</dbReference>
<dbReference type="PANTHER" id="PTHR43744">
    <property type="entry name" value="ABC TRANSPORTER PERMEASE PROTEIN MG189-RELATED-RELATED"/>
    <property type="match status" value="1"/>
</dbReference>
<evidence type="ECO:0000256" key="3">
    <source>
        <dbReference type="ARBA" id="ARBA00022475"/>
    </source>
</evidence>